<reference evidence="1" key="1">
    <citation type="submission" date="2022-03" db="EMBL/GenBank/DDBJ databases">
        <authorList>
            <person name="Martin C."/>
        </authorList>
    </citation>
    <scope>NUCLEOTIDE SEQUENCE</scope>
</reference>
<name>A0A8S4N2D4_OWEFU</name>
<dbReference type="AlphaFoldDB" id="A0A8S4N2D4"/>
<accession>A0A8S4N2D4</accession>
<organism evidence="1 2">
    <name type="scientific">Owenia fusiformis</name>
    <name type="common">Polychaete worm</name>
    <dbReference type="NCBI Taxonomy" id="6347"/>
    <lineage>
        <taxon>Eukaryota</taxon>
        <taxon>Metazoa</taxon>
        <taxon>Spiralia</taxon>
        <taxon>Lophotrochozoa</taxon>
        <taxon>Annelida</taxon>
        <taxon>Polychaeta</taxon>
        <taxon>Sedentaria</taxon>
        <taxon>Canalipalpata</taxon>
        <taxon>Sabellida</taxon>
        <taxon>Oweniida</taxon>
        <taxon>Oweniidae</taxon>
        <taxon>Owenia</taxon>
    </lineage>
</organism>
<evidence type="ECO:0000313" key="1">
    <source>
        <dbReference type="EMBL" id="CAH1774433.1"/>
    </source>
</evidence>
<sequence>MYQSLSFGFRLFESKYCALTKCVLSERAISLFISSQLASVSPGFSFFDLVNMLDEYQFTLGICYNYNKYIQKSTKPSQKATSLLPRSSFSAIASATDQVHKQNNSLDKSNSGAVWLFDNQTTLLDGWGP</sequence>
<evidence type="ECO:0000313" key="2">
    <source>
        <dbReference type="Proteomes" id="UP000749559"/>
    </source>
</evidence>
<gene>
    <name evidence="1" type="ORF">OFUS_LOCUS1892</name>
</gene>
<keyword evidence="2" id="KW-1185">Reference proteome</keyword>
<proteinExistence type="predicted"/>
<comment type="caution">
    <text evidence="1">The sequence shown here is derived from an EMBL/GenBank/DDBJ whole genome shotgun (WGS) entry which is preliminary data.</text>
</comment>
<dbReference type="Proteomes" id="UP000749559">
    <property type="component" value="Unassembled WGS sequence"/>
</dbReference>
<dbReference type="EMBL" id="CAIIXF020000001">
    <property type="protein sequence ID" value="CAH1774433.1"/>
    <property type="molecule type" value="Genomic_DNA"/>
</dbReference>
<protein>
    <submittedName>
        <fullName evidence="1">Uncharacterized protein</fullName>
    </submittedName>
</protein>